<sequence>MTKDRRRGGLSTTRSYSTGQVLRPNRRFRQLQAICKSSAALLRRKRSAGSSTILRTTNL</sequence>
<reference evidence="2" key="1">
    <citation type="journal article" date="2019" name="bioRxiv">
        <title>The Genome of the Zebra Mussel, Dreissena polymorpha: A Resource for Invasive Species Research.</title>
        <authorList>
            <person name="McCartney M.A."/>
            <person name="Auch B."/>
            <person name="Kono T."/>
            <person name="Mallez S."/>
            <person name="Zhang Y."/>
            <person name="Obille A."/>
            <person name="Becker A."/>
            <person name="Abrahante J.E."/>
            <person name="Garbe J."/>
            <person name="Badalamenti J.P."/>
            <person name="Herman A."/>
            <person name="Mangelson H."/>
            <person name="Liachko I."/>
            <person name="Sullivan S."/>
            <person name="Sone E.D."/>
            <person name="Koren S."/>
            <person name="Silverstein K.A.T."/>
            <person name="Beckman K.B."/>
            <person name="Gohl D.M."/>
        </authorList>
    </citation>
    <scope>NUCLEOTIDE SEQUENCE</scope>
    <source>
        <strain evidence="2">Duluth1</strain>
        <tissue evidence="2">Whole animal</tissue>
    </source>
</reference>
<proteinExistence type="predicted"/>
<feature type="compositionally biased region" description="Polar residues" evidence="1">
    <location>
        <begin position="10"/>
        <end position="20"/>
    </location>
</feature>
<evidence type="ECO:0000313" key="2">
    <source>
        <dbReference type="EMBL" id="KAH3695818.1"/>
    </source>
</evidence>
<accession>A0A9D3Y8G0</accession>
<gene>
    <name evidence="2" type="ORF">DPMN_083277</name>
</gene>
<name>A0A9D3Y8G0_DREPO</name>
<dbReference type="EMBL" id="JAIWYP010000016">
    <property type="protein sequence ID" value="KAH3695818.1"/>
    <property type="molecule type" value="Genomic_DNA"/>
</dbReference>
<evidence type="ECO:0000313" key="3">
    <source>
        <dbReference type="Proteomes" id="UP000828390"/>
    </source>
</evidence>
<dbReference type="Proteomes" id="UP000828390">
    <property type="component" value="Unassembled WGS sequence"/>
</dbReference>
<keyword evidence="3" id="KW-1185">Reference proteome</keyword>
<organism evidence="2 3">
    <name type="scientific">Dreissena polymorpha</name>
    <name type="common">Zebra mussel</name>
    <name type="synonym">Mytilus polymorpha</name>
    <dbReference type="NCBI Taxonomy" id="45954"/>
    <lineage>
        <taxon>Eukaryota</taxon>
        <taxon>Metazoa</taxon>
        <taxon>Spiralia</taxon>
        <taxon>Lophotrochozoa</taxon>
        <taxon>Mollusca</taxon>
        <taxon>Bivalvia</taxon>
        <taxon>Autobranchia</taxon>
        <taxon>Heteroconchia</taxon>
        <taxon>Euheterodonta</taxon>
        <taxon>Imparidentia</taxon>
        <taxon>Neoheterodontei</taxon>
        <taxon>Myida</taxon>
        <taxon>Dreissenoidea</taxon>
        <taxon>Dreissenidae</taxon>
        <taxon>Dreissena</taxon>
    </lineage>
</organism>
<protein>
    <submittedName>
        <fullName evidence="2">Uncharacterized protein</fullName>
    </submittedName>
</protein>
<evidence type="ECO:0000256" key="1">
    <source>
        <dbReference type="SAM" id="MobiDB-lite"/>
    </source>
</evidence>
<dbReference type="AlphaFoldDB" id="A0A9D3Y8G0"/>
<comment type="caution">
    <text evidence="2">The sequence shown here is derived from an EMBL/GenBank/DDBJ whole genome shotgun (WGS) entry which is preliminary data.</text>
</comment>
<feature type="region of interest" description="Disordered" evidence="1">
    <location>
        <begin position="1"/>
        <end position="23"/>
    </location>
</feature>
<reference evidence="2" key="2">
    <citation type="submission" date="2020-11" db="EMBL/GenBank/DDBJ databases">
        <authorList>
            <person name="McCartney M.A."/>
            <person name="Auch B."/>
            <person name="Kono T."/>
            <person name="Mallez S."/>
            <person name="Becker A."/>
            <person name="Gohl D.M."/>
            <person name="Silverstein K.A.T."/>
            <person name="Koren S."/>
            <person name="Bechman K.B."/>
            <person name="Herman A."/>
            <person name="Abrahante J.E."/>
            <person name="Garbe J."/>
        </authorList>
    </citation>
    <scope>NUCLEOTIDE SEQUENCE</scope>
    <source>
        <strain evidence="2">Duluth1</strain>
        <tissue evidence="2">Whole animal</tissue>
    </source>
</reference>